<dbReference type="PANTHER" id="PTHR23272">
    <property type="entry name" value="BED FINGER-RELATED"/>
    <property type="match status" value="1"/>
</dbReference>
<dbReference type="GO" id="GO:0046983">
    <property type="term" value="F:protein dimerization activity"/>
    <property type="evidence" value="ECO:0007669"/>
    <property type="project" value="InterPro"/>
</dbReference>
<evidence type="ECO:0000256" key="1">
    <source>
        <dbReference type="SAM" id="MobiDB-lite"/>
    </source>
</evidence>
<protein>
    <submittedName>
        <fullName evidence="4">(thale cress) hypothetical protein</fullName>
    </submittedName>
</protein>
<dbReference type="SUPFAM" id="SSF53098">
    <property type="entry name" value="Ribonuclease H-like"/>
    <property type="match status" value="1"/>
</dbReference>
<sequence>MMVSKSYAFLIDKAVMIPTASFSMYLYLPDKKGGLDNLLERVTSTSGFFDSHIQKYRVDVGDFRYPKFKIEFGFEASSVFNDFELNVSLHHKALIEIDEEVTGPFLENFYDLNAIFIHIVSLAFNNYCRARAPPTNTVDLPVIVTILEINPTIYSNMKVSRLKLCTIRLSETSRARSIMDSSDNPDTNDVNKQGEEDIAKTPSSEKSGGKRKKDSEFDDENENKKAFSCPTKQGTSNLTKHLGTCKQYKAWAGRSTQNVISQEGKLKDGKVTEKVFREASNELLVLAELPLAFIECMAWKRFCEKCNLYKPHLRRTSTRDIVEMYLARKAALKEWVLLECLADWSIEKLCTIRVDNATANTSALKKFQAEFNHQKWRAVCELAFQKMEDEDKLYNDYFMEFDDGQKRIGPPTYGDWRAIERLVKFLGLFYTSTLVVSASTNISSYKCYGEIVTIEKNLITLSRSYDKELGKMATEMREKFTKYWDGVKNINKMLIVASVFDPRKKMQFAKMCFEKLYGKDSDDAKDMSIAVYDVMKDMLKEYSGRYGASSIQSSQSQTSSSSTAQVRSIPSECATEDHTHIVEFERMDNSYDEMVKENGVVDSKDELDIYLKDEVENPKTLLGTEWDVLSWWRLNCHKFLVLSEIAKDVLAMQVSSVASESAFITSGRIIPPHRSCLTHYMVEVLMCTEQWIKQDIKISETISVTNAQLLADIEYLDKLEKEVQNGVNQS</sequence>
<dbReference type="InterPro" id="IPR042185">
    <property type="entry name" value="Serpin_sf_2"/>
</dbReference>
<reference evidence="4 5" key="1">
    <citation type="submission" date="2020-09" db="EMBL/GenBank/DDBJ databases">
        <authorList>
            <person name="Ashkenazy H."/>
        </authorList>
    </citation>
    <scope>NUCLEOTIDE SEQUENCE [LARGE SCALE GENOMIC DNA]</scope>
    <source>
        <strain evidence="5">cv. Cdm-0</strain>
    </source>
</reference>
<feature type="domain" description="HAT C-terminal dimerisation" evidence="2">
    <location>
        <begin position="606"/>
        <end position="692"/>
    </location>
</feature>
<organism evidence="4 5">
    <name type="scientific">Arabidopsis thaliana</name>
    <name type="common">Mouse-ear cress</name>
    <dbReference type="NCBI Taxonomy" id="3702"/>
    <lineage>
        <taxon>Eukaryota</taxon>
        <taxon>Viridiplantae</taxon>
        <taxon>Streptophyta</taxon>
        <taxon>Embryophyta</taxon>
        <taxon>Tracheophyta</taxon>
        <taxon>Spermatophyta</taxon>
        <taxon>Magnoliopsida</taxon>
        <taxon>eudicotyledons</taxon>
        <taxon>Gunneridae</taxon>
        <taxon>Pentapetalae</taxon>
        <taxon>rosids</taxon>
        <taxon>malvids</taxon>
        <taxon>Brassicales</taxon>
        <taxon>Brassicaceae</taxon>
        <taxon>Camelineae</taxon>
        <taxon>Arabidopsis</taxon>
    </lineage>
</organism>
<dbReference type="InterPro" id="IPR036186">
    <property type="entry name" value="Serpin_sf"/>
</dbReference>
<dbReference type="InterPro" id="IPR008906">
    <property type="entry name" value="HATC_C_dom"/>
</dbReference>
<evidence type="ECO:0000313" key="4">
    <source>
        <dbReference type="EMBL" id="CAD5318498.1"/>
    </source>
</evidence>
<dbReference type="InterPro" id="IPR012337">
    <property type="entry name" value="RNaseH-like_sf"/>
</dbReference>
<accession>A0A7G2E9H9</accession>
<name>A0A7G2E9H9_ARATH</name>
<dbReference type="InterPro" id="IPR025525">
    <property type="entry name" value="hAT-like_transposase_RNase-H"/>
</dbReference>
<dbReference type="GO" id="GO:0003677">
    <property type="term" value="F:DNA binding"/>
    <property type="evidence" value="ECO:0007669"/>
    <property type="project" value="InterPro"/>
</dbReference>
<evidence type="ECO:0000259" key="3">
    <source>
        <dbReference type="Pfam" id="PF14372"/>
    </source>
</evidence>
<dbReference type="SUPFAM" id="SSF56574">
    <property type="entry name" value="Serpins"/>
    <property type="match status" value="1"/>
</dbReference>
<feature type="compositionally biased region" description="Polar residues" evidence="1">
    <location>
        <begin position="179"/>
        <end position="191"/>
    </location>
</feature>
<dbReference type="Pfam" id="PF05699">
    <property type="entry name" value="Dimer_Tnp_hAT"/>
    <property type="match status" value="1"/>
</dbReference>
<feature type="domain" description="hAT-like transposase RNase-H fold" evidence="3">
    <location>
        <begin position="439"/>
        <end position="542"/>
    </location>
</feature>
<evidence type="ECO:0000313" key="5">
    <source>
        <dbReference type="Proteomes" id="UP000516314"/>
    </source>
</evidence>
<dbReference type="Pfam" id="PF14372">
    <property type="entry name" value="hAT-like_RNase-H"/>
    <property type="match status" value="1"/>
</dbReference>
<dbReference type="Proteomes" id="UP000516314">
    <property type="component" value="Chromosome 2"/>
</dbReference>
<dbReference type="AlphaFoldDB" id="A0A7G2E9H9"/>
<feature type="compositionally biased region" description="Low complexity" evidence="1">
    <location>
        <begin position="550"/>
        <end position="565"/>
    </location>
</feature>
<dbReference type="EMBL" id="LR881467">
    <property type="protein sequence ID" value="CAD5318498.1"/>
    <property type="molecule type" value="Genomic_DNA"/>
</dbReference>
<dbReference type="PANTHER" id="PTHR23272:SF187">
    <property type="entry name" value="AC9 TRANSPOSASE-RELATED"/>
    <property type="match status" value="1"/>
</dbReference>
<dbReference type="Gene3D" id="2.30.39.10">
    <property type="entry name" value="Alpha-1-antitrypsin, domain 1"/>
    <property type="match status" value="1"/>
</dbReference>
<evidence type="ECO:0000259" key="2">
    <source>
        <dbReference type="Pfam" id="PF05699"/>
    </source>
</evidence>
<feature type="region of interest" description="Disordered" evidence="1">
    <location>
        <begin position="550"/>
        <end position="570"/>
    </location>
</feature>
<proteinExistence type="predicted"/>
<gene>
    <name evidence="4" type="ORF">AT9943_LOCUS6727</name>
</gene>
<feature type="region of interest" description="Disordered" evidence="1">
    <location>
        <begin position="175"/>
        <end position="230"/>
    </location>
</feature>